<keyword evidence="1" id="KW-0805">Transcription regulation</keyword>
<dbReference type="Gene3D" id="1.10.10.10">
    <property type="entry name" value="Winged helix-like DNA-binding domain superfamily/Winged helix DNA-binding domain"/>
    <property type="match status" value="1"/>
</dbReference>
<dbReference type="InterPro" id="IPR000485">
    <property type="entry name" value="AsnC-type_HTH_dom"/>
</dbReference>
<dbReference type="KEGG" id="amim:MIM_c17320"/>
<dbReference type="PATRIC" id="fig|1247726.3.peg.1910"/>
<evidence type="ECO:0000259" key="4">
    <source>
        <dbReference type="PROSITE" id="PS50956"/>
    </source>
</evidence>
<dbReference type="EMBL" id="CP003915">
    <property type="protein sequence ID" value="AHG63813.1"/>
    <property type="molecule type" value="Genomic_DNA"/>
</dbReference>
<evidence type="ECO:0000259" key="5">
    <source>
        <dbReference type="PROSITE" id="PS51063"/>
    </source>
</evidence>
<gene>
    <name evidence="6" type="ORF">MIM_c17320</name>
</gene>
<dbReference type="InterPro" id="IPR036388">
    <property type="entry name" value="WH-like_DNA-bd_sf"/>
</dbReference>
<dbReference type="CDD" id="cd00090">
    <property type="entry name" value="HTH_ARSR"/>
    <property type="match status" value="1"/>
</dbReference>
<evidence type="ECO:0000256" key="1">
    <source>
        <dbReference type="ARBA" id="ARBA00023015"/>
    </source>
</evidence>
<dbReference type="PROSITE" id="PS00519">
    <property type="entry name" value="HTH_ASNC_1"/>
    <property type="match status" value="1"/>
</dbReference>
<dbReference type="InterPro" id="IPR011991">
    <property type="entry name" value="ArsR-like_HTH"/>
</dbReference>
<dbReference type="RefSeq" id="WP_025372449.1">
    <property type="nucleotide sequence ID" value="NZ_CP003915.1"/>
</dbReference>
<reference evidence="6 7" key="1">
    <citation type="journal article" date="2014" name="Microbiology">
        <title>Unravelling the complete genome sequence of Advenella mimigardefordensis strain DPN7T and novel insights in the catabolism of the xenobiotic polythioester precursor 3,3'-dithiodipropionate.</title>
        <authorList>
            <person name="Wubbeler J.H."/>
            <person name="Hiessl S."/>
            <person name="Schuldes J."/>
            <person name="Thurmer A."/>
            <person name="Daniel R."/>
            <person name="Steinbuchel A."/>
        </authorList>
    </citation>
    <scope>NUCLEOTIDE SEQUENCE [LARGE SCALE GENOMIC DNA]</scope>
    <source>
        <strain evidence="7">DSM 17166 / LMG 22922 / DPN7</strain>
    </source>
</reference>
<evidence type="ECO:0000256" key="2">
    <source>
        <dbReference type="ARBA" id="ARBA00023125"/>
    </source>
</evidence>
<dbReference type="Proteomes" id="UP000019095">
    <property type="component" value="Chromosome"/>
</dbReference>
<dbReference type="InterPro" id="IPR019888">
    <property type="entry name" value="Tscrpt_reg_AsnC-like"/>
</dbReference>
<dbReference type="SUPFAM" id="SSF46785">
    <property type="entry name" value="Winged helix' DNA-binding domain"/>
    <property type="match status" value="1"/>
</dbReference>
<dbReference type="Pfam" id="PF01037">
    <property type="entry name" value="AsnC_trans_reg"/>
    <property type="match status" value="1"/>
</dbReference>
<dbReference type="Gene3D" id="3.30.70.920">
    <property type="match status" value="1"/>
</dbReference>
<dbReference type="InterPro" id="IPR012318">
    <property type="entry name" value="HTH_CRP"/>
</dbReference>
<dbReference type="SMART" id="SM00344">
    <property type="entry name" value="HTH_ASNC"/>
    <property type="match status" value="1"/>
</dbReference>
<dbReference type="PANTHER" id="PTHR30154:SF34">
    <property type="entry name" value="TRANSCRIPTIONAL REGULATOR AZLB"/>
    <property type="match status" value="1"/>
</dbReference>
<dbReference type="HOGENOM" id="CLU_091233_0_1_4"/>
<dbReference type="GO" id="GO:0043200">
    <property type="term" value="P:response to amino acid"/>
    <property type="evidence" value="ECO:0007669"/>
    <property type="project" value="TreeGrafter"/>
</dbReference>
<name>W0PFI1_ADVMD</name>
<dbReference type="OrthoDB" id="8590699at2"/>
<dbReference type="GO" id="GO:0043565">
    <property type="term" value="F:sequence-specific DNA binding"/>
    <property type="evidence" value="ECO:0007669"/>
    <property type="project" value="InterPro"/>
</dbReference>
<keyword evidence="2" id="KW-0238">DNA-binding</keyword>
<dbReference type="STRING" id="1247726.MIM_c17320"/>
<sequence length="154" mass="17604">MQLDSFDRKILNLLQINNKMSQRELADQVNLSPSAVNRRIAAMEAAGVIQQNVSIIDPATVGRPITIIVEVKLESERLDLLEACKKRFVACPQVQQVYYVTGDFDFLIMMTVTDMHEYERLTQDLFLSGNIRQFKTHVAMQSNKRTFAIPLDTQ</sequence>
<dbReference type="eggNOG" id="COG1522">
    <property type="taxonomic scope" value="Bacteria"/>
</dbReference>
<organism evidence="6 7">
    <name type="scientific">Advenella mimigardefordensis (strain DSM 17166 / LMG 22922 / DPN7)</name>
    <dbReference type="NCBI Taxonomy" id="1247726"/>
    <lineage>
        <taxon>Bacteria</taxon>
        <taxon>Pseudomonadati</taxon>
        <taxon>Pseudomonadota</taxon>
        <taxon>Betaproteobacteria</taxon>
        <taxon>Burkholderiales</taxon>
        <taxon>Alcaligenaceae</taxon>
    </lineage>
</organism>
<dbReference type="PROSITE" id="PS50956">
    <property type="entry name" value="HTH_ASNC_2"/>
    <property type="match status" value="1"/>
</dbReference>
<proteinExistence type="predicted"/>
<dbReference type="GO" id="GO:0005829">
    <property type="term" value="C:cytosol"/>
    <property type="evidence" value="ECO:0007669"/>
    <property type="project" value="TreeGrafter"/>
</dbReference>
<keyword evidence="3" id="KW-0804">Transcription</keyword>
<feature type="domain" description="HTH asnC-type" evidence="4">
    <location>
        <begin position="3"/>
        <end position="64"/>
    </location>
</feature>
<evidence type="ECO:0000313" key="6">
    <source>
        <dbReference type="EMBL" id="AHG63813.1"/>
    </source>
</evidence>
<dbReference type="PRINTS" id="PR00033">
    <property type="entry name" value="HTHASNC"/>
</dbReference>
<dbReference type="InterPro" id="IPR019885">
    <property type="entry name" value="Tscrpt_reg_HTH_AsnC-type_CS"/>
</dbReference>
<keyword evidence="7" id="KW-1185">Reference proteome</keyword>
<evidence type="ECO:0000313" key="7">
    <source>
        <dbReference type="Proteomes" id="UP000019095"/>
    </source>
</evidence>
<accession>W0PFI1</accession>
<dbReference type="Pfam" id="PF13412">
    <property type="entry name" value="HTH_24"/>
    <property type="match status" value="1"/>
</dbReference>
<dbReference type="InterPro" id="IPR011008">
    <property type="entry name" value="Dimeric_a/b-barrel"/>
</dbReference>
<dbReference type="PROSITE" id="PS51063">
    <property type="entry name" value="HTH_CRP_2"/>
    <property type="match status" value="1"/>
</dbReference>
<feature type="domain" description="HTH crp-type" evidence="5">
    <location>
        <begin position="1"/>
        <end position="71"/>
    </location>
</feature>
<evidence type="ECO:0000256" key="3">
    <source>
        <dbReference type="ARBA" id="ARBA00023163"/>
    </source>
</evidence>
<dbReference type="InterPro" id="IPR036390">
    <property type="entry name" value="WH_DNA-bd_sf"/>
</dbReference>
<dbReference type="InterPro" id="IPR019887">
    <property type="entry name" value="Tscrpt_reg_AsnC/Lrp_C"/>
</dbReference>
<dbReference type="GO" id="GO:0006355">
    <property type="term" value="P:regulation of DNA-templated transcription"/>
    <property type="evidence" value="ECO:0007669"/>
    <property type="project" value="InterPro"/>
</dbReference>
<dbReference type="AlphaFoldDB" id="W0PFI1"/>
<dbReference type="SUPFAM" id="SSF54909">
    <property type="entry name" value="Dimeric alpha+beta barrel"/>
    <property type="match status" value="1"/>
</dbReference>
<dbReference type="PANTHER" id="PTHR30154">
    <property type="entry name" value="LEUCINE-RESPONSIVE REGULATORY PROTEIN"/>
    <property type="match status" value="1"/>
</dbReference>
<protein>
    <submittedName>
        <fullName evidence="6">Transcriptional regulator, AsnC family</fullName>
    </submittedName>
</protein>